<dbReference type="AlphaFoldDB" id="A0A6J4IAN3"/>
<sequence>MQRGTRRLGWLNGIVAFAMLSIGQALSTAQGGQVDRWTGGQADRSNRVEYRRLGNTGLQVSAIGYGGAPLGLTNYLGAWDPTNTAQRQGAVDAILRALELGVTYFDTALSYGDGESERILGEARRQAAERGIGTEGMLLATKVPSRERSYEGVLRSVDTSLANMGVACGDVLQLHGSVWRDDEVEAVLAGGGLEALREARWAGKARFIGFTSETPSPGTYRLLRSGAFDVLQIAYNVLYQDACNLMVNSGPIVEAKERGMGVVTMRSLSSGVFQKLLGHWQARAGQQDQLDGYALALQFVLSNPRIDSALVGMRTVEEVERNAALADDQSGRVDLTELHRRYV</sequence>
<dbReference type="Pfam" id="PF00248">
    <property type="entry name" value="Aldo_ket_red"/>
    <property type="match status" value="1"/>
</dbReference>
<feature type="signal peptide" evidence="1">
    <location>
        <begin position="1"/>
        <end position="27"/>
    </location>
</feature>
<organism evidence="3">
    <name type="scientific">uncultured Chloroflexota bacterium</name>
    <dbReference type="NCBI Taxonomy" id="166587"/>
    <lineage>
        <taxon>Bacteria</taxon>
        <taxon>Bacillati</taxon>
        <taxon>Chloroflexota</taxon>
        <taxon>environmental samples</taxon>
    </lineage>
</organism>
<dbReference type="InterPro" id="IPR036812">
    <property type="entry name" value="NAD(P)_OxRdtase_dom_sf"/>
</dbReference>
<dbReference type="Gene3D" id="3.20.20.100">
    <property type="entry name" value="NADP-dependent oxidoreductase domain"/>
    <property type="match status" value="1"/>
</dbReference>
<protein>
    <recommendedName>
        <fullName evidence="2">NADP-dependent oxidoreductase domain-containing protein</fullName>
    </recommendedName>
</protein>
<evidence type="ECO:0000256" key="1">
    <source>
        <dbReference type="SAM" id="SignalP"/>
    </source>
</evidence>
<dbReference type="PANTHER" id="PTHR43312">
    <property type="entry name" value="D-THREO-ALDOSE 1-DEHYDROGENASE"/>
    <property type="match status" value="1"/>
</dbReference>
<feature type="chain" id="PRO_5026848678" description="NADP-dependent oxidoreductase domain-containing protein" evidence="1">
    <location>
        <begin position="28"/>
        <end position="343"/>
    </location>
</feature>
<dbReference type="PANTHER" id="PTHR43312:SF1">
    <property type="entry name" value="NADP-DEPENDENT OXIDOREDUCTASE DOMAIN-CONTAINING PROTEIN"/>
    <property type="match status" value="1"/>
</dbReference>
<accession>A0A6J4IAN3</accession>
<name>A0A6J4IAN3_9CHLR</name>
<reference evidence="3" key="1">
    <citation type="submission" date="2020-02" db="EMBL/GenBank/DDBJ databases">
        <authorList>
            <person name="Meier V. D."/>
        </authorList>
    </citation>
    <scope>NUCLEOTIDE SEQUENCE</scope>
    <source>
        <strain evidence="3">AVDCRST_MAG77</strain>
    </source>
</reference>
<dbReference type="InterPro" id="IPR023210">
    <property type="entry name" value="NADP_OxRdtase_dom"/>
</dbReference>
<dbReference type="InterPro" id="IPR053135">
    <property type="entry name" value="AKR2_Oxidoreductase"/>
</dbReference>
<dbReference type="SUPFAM" id="SSF51430">
    <property type="entry name" value="NAD(P)-linked oxidoreductase"/>
    <property type="match status" value="1"/>
</dbReference>
<evidence type="ECO:0000313" key="3">
    <source>
        <dbReference type="EMBL" id="CAA9247284.1"/>
    </source>
</evidence>
<evidence type="ECO:0000259" key="2">
    <source>
        <dbReference type="Pfam" id="PF00248"/>
    </source>
</evidence>
<dbReference type="EMBL" id="CADCTC010000121">
    <property type="protein sequence ID" value="CAA9247284.1"/>
    <property type="molecule type" value="Genomic_DNA"/>
</dbReference>
<feature type="domain" description="NADP-dependent oxidoreductase" evidence="2">
    <location>
        <begin position="76"/>
        <end position="326"/>
    </location>
</feature>
<gene>
    <name evidence="3" type="ORF">AVDCRST_MAG77-2946</name>
</gene>
<proteinExistence type="predicted"/>
<keyword evidence="1" id="KW-0732">Signal</keyword>